<organism evidence="1 2">
    <name type="scientific">Caerostris extrusa</name>
    <name type="common">Bark spider</name>
    <name type="synonym">Caerostris bankana</name>
    <dbReference type="NCBI Taxonomy" id="172846"/>
    <lineage>
        <taxon>Eukaryota</taxon>
        <taxon>Metazoa</taxon>
        <taxon>Ecdysozoa</taxon>
        <taxon>Arthropoda</taxon>
        <taxon>Chelicerata</taxon>
        <taxon>Arachnida</taxon>
        <taxon>Araneae</taxon>
        <taxon>Araneomorphae</taxon>
        <taxon>Entelegynae</taxon>
        <taxon>Araneoidea</taxon>
        <taxon>Araneidae</taxon>
        <taxon>Caerostris</taxon>
    </lineage>
</organism>
<dbReference type="EMBL" id="BPLR01019539">
    <property type="protein sequence ID" value="GIX68990.1"/>
    <property type="molecule type" value="Genomic_DNA"/>
</dbReference>
<evidence type="ECO:0008006" key="3">
    <source>
        <dbReference type="Google" id="ProtNLM"/>
    </source>
</evidence>
<evidence type="ECO:0000313" key="2">
    <source>
        <dbReference type="Proteomes" id="UP001054945"/>
    </source>
</evidence>
<sequence length="106" mass="12592">MVSIPSLKINYFNHRGTRRQEEESIFSFPQKKTIPRAIFLLIASGAEDIKTSGRCNITQCMHTFTLGFIFLCHLQPTEQWEGSGFFQYVQRTYWWKIQTLRSRRLQ</sequence>
<reference evidence="1 2" key="1">
    <citation type="submission" date="2021-06" db="EMBL/GenBank/DDBJ databases">
        <title>Caerostris extrusa draft genome.</title>
        <authorList>
            <person name="Kono N."/>
            <person name="Arakawa K."/>
        </authorList>
    </citation>
    <scope>NUCLEOTIDE SEQUENCE [LARGE SCALE GENOMIC DNA]</scope>
</reference>
<protein>
    <recommendedName>
        <fullName evidence="3">Ycf15</fullName>
    </recommendedName>
</protein>
<accession>A0AAV4MAU2</accession>
<gene>
    <name evidence="1" type="ORF">CEXT_88591</name>
</gene>
<evidence type="ECO:0000313" key="1">
    <source>
        <dbReference type="EMBL" id="GIX68990.1"/>
    </source>
</evidence>
<comment type="caution">
    <text evidence="1">The sequence shown here is derived from an EMBL/GenBank/DDBJ whole genome shotgun (WGS) entry which is preliminary data.</text>
</comment>
<dbReference type="AlphaFoldDB" id="A0AAV4MAU2"/>
<proteinExistence type="predicted"/>
<name>A0AAV4MAU2_CAEEX</name>
<keyword evidence="2" id="KW-1185">Reference proteome</keyword>
<dbReference type="Proteomes" id="UP001054945">
    <property type="component" value="Unassembled WGS sequence"/>
</dbReference>